<organism evidence="3 4">
    <name type="scientific">Fusarium albosuccineum</name>
    <dbReference type="NCBI Taxonomy" id="1237068"/>
    <lineage>
        <taxon>Eukaryota</taxon>
        <taxon>Fungi</taxon>
        <taxon>Dikarya</taxon>
        <taxon>Ascomycota</taxon>
        <taxon>Pezizomycotina</taxon>
        <taxon>Sordariomycetes</taxon>
        <taxon>Hypocreomycetidae</taxon>
        <taxon>Hypocreales</taxon>
        <taxon>Nectriaceae</taxon>
        <taxon>Fusarium</taxon>
        <taxon>Fusarium decemcellulare species complex</taxon>
    </lineage>
</organism>
<dbReference type="EMBL" id="JAADYS010000159">
    <property type="protein sequence ID" value="KAF4471845.1"/>
    <property type="molecule type" value="Genomic_DNA"/>
</dbReference>
<accession>A0A8H4LQ97</accession>
<evidence type="ECO:0000256" key="2">
    <source>
        <dbReference type="SAM" id="MobiDB-lite"/>
    </source>
</evidence>
<dbReference type="Gene3D" id="3.40.50.150">
    <property type="entry name" value="Vaccinia Virus protein VP39"/>
    <property type="match status" value="1"/>
</dbReference>
<sequence length="324" mass="36260">MTGMRGRGPILAVKPPDPFSYLSPFAYPFPLRPRPVTFTDTGAAMSEAERLSPEARQSPEVEPPRQDPPIESEPAPADDAATDDGYGSDAASSTSTSLASSVRDYQFENSRRYHKFKEGLYQFPNDVPEQEREDMKHTVAVHLLGGKLHNSPLERPQKIVDIGTGTGSWAIDMGDEYPAAEVIGIDLSPIQTPWVPPNVRFLVDDAESPWLYGEDSIDLVHLRNMSTTIKDWPALFKQAYSALKPGGWIELPEFRWVYGCDDGTMRPDYTPPQMVANIKEALAKFGVEMHAAEKNEDRLREAGFVNVRHQIKKVPVRPWPKDLK</sequence>
<feature type="region of interest" description="Disordered" evidence="2">
    <location>
        <begin position="36"/>
        <end position="102"/>
    </location>
</feature>
<dbReference type="OrthoDB" id="184880at2759"/>
<evidence type="ECO:0000313" key="3">
    <source>
        <dbReference type="EMBL" id="KAF4471845.1"/>
    </source>
</evidence>
<name>A0A8H4LQ97_9HYPO</name>
<dbReference type="AlphaFoldDB" id="A0A8H4LQ97"/>
<keyword evidence="3" id="KW-0489">Methyltransferase</keyword>
<comment type="caution">
    <text evidence="3">The sequence shown here is derived from an EMBL/GenBank/DDBJ whole genome shotgun (WGS) entry which is preliminary data.</text>
</comment>
<reference evidence="3 4" key="1">
    <citation type="submission" date="2020-01" db="EMBL/GenBank/DDBJ databases">
        <title>Identification and distribution of gene clusters putatively required for synthesis of sphingolipid metabolism inhibitors in phylogenetically diverse species of the filamentous fungus Fusarium.</title>
        <authorList>
            <person name="Kim H.-S."/>
            <person name="Busman M."/>
            <person name="Brown D.W."/>
            <person name="Divon H."/>
            <person name="Uhlig S."/>
            <person name="Proctor R.H."/>
        </authorList>
    </citation>
    <scope>NUCLEOTIDE SEQUENCE [LARGE SCALE GENOMIC DNA]</scope>
    <source>
        <strain evidence="3 4">NRRL 20459</strain>
    </source>
</reference>
<comment type="similarity">
    <text evidence="1">Belongs to the methyltransferase superfamily. LaeA methyltransferase family.</text>
</comment>
<keyword evidence="3" id="KW-0808">Transferase</keyword>
<gene>
    <name evidence="3" type="ORF">FALBO_1247</name>
</gene>
<dbReference type="PANTHER" id="PTHR43591">
    <property type="entry name" value="METHYLTRANSFERASE"/>
    <property type="match status" value="1"/>
</dbReference>
<dbReference type="GO" id="GO:0008168">
    <property type="term" value="F:methyltransferase activity"/>
    <property type="evidence" value="ECO:0007669"/>
    <property type="project" value="UniProtKB-KW"/>
</dbReference>
<feature type="compositionally biased region" description="Basic and acidic residues" evidence="2">
    <location>
        <begin position="47"/>
        <end position="65"/>
    </location>
</feature>
<keyword evidence="4" id="KW-1185">Reference proteome</keyword>
<dbReference type="SUPFAM" id="SSF53335">
    <property type="entry name" value="S-adenosyl-L-methionine-dependent methyltransferases"/>
    <property type="match status" value="1"/>
</dbReference>
<dbReference type="Pfam" id="PF13489">
    <property type="entry name" value="Methyltransf_23"/>
    <property type="match status" value="1"/>
</dbReference>
<dbReference type="PANTHER" id="PTHR43591:SF24">
    <property type="entry name" value="2-METHOXY-6-POLYPRENYL-1,4-BENZOQUINOL METHYLASE, MITOCHONDRIAL"/>
    <property type="match status" value="1"/>
</dbReference>
<protein>
    <submittedName>
        <fullName evidence="3">TAM domain methyltransferase</fullName>
    </submittedName>
</protein>
<feature type="compositionally biased region" description="Low complexity" evidence="2">
    <location>
        <begin position="75"/>
        <end position="101"/>
    </location>
</feature>
<dbReference type="Proteomes" id="UP000554235">
    <property type="component" value="Unassembled WGS sequence"/>
</dbReference>
<dbReference type="CDD" id="cd02440">
    <property type="entry name" value="AdoMet_MTases"/>
    <property type="match status" value="1"/>
</dbReference>
<evidence type="ECO:0000256" key="1">
    <source>
        <dbReference type="ARBA" id="ARBA00038158"/>
    </source>
</evidence>
<proteinExistence type="inferred from homology"/>
<dbReference type="GO" id="GO:0032259">
    <property type="term" value="P:methylation"/>
    <property type="evidence" value="ECO:0007669"/>
    <property type="project" value="UniProtKB-KW"/>
</dbReference>
<evidence type="ECO:0000313" key="4">
    <source>
        <dbReference type="Proteomes" id="UP000554235"/>
    </source>
</evidence>
<dbReference type="InterPro" id="IPR029063">
    <property type="entry name" value="SAM-dependent_MTases_sf"/>
</dbReference>